<dbReference type="SUPFAM" id="SSF52540">
    <property type="entry name" value="P-loop containing nucleoside triphosphate hydrolases"/>
    <property type="match status" value="2"/>
</dbReference>
<comment type="similarity">
    <text evidence="3">Belongs to the RecD family. RecD2 subfamily.</text>
</comment>
<dbReference type="Pfam" id="PF13538">
    <property type="entry name" value="UvrD_C_2"/>
    <property type="match status" value="1"/>
</dbReference>
<dbReference type="HAMAP" id="MF_01488">
    <property type="entry name" value="RecD2"/>
    <property type="match status" value="1"/>
</dbReference>
<dbReference type="InterPro" id="IPR006345">
    <property type="entry name" value="RecD2"/>
</dbReference>
<evidence type="ECO:0000259" key="5">
    <source>
        <dbReference type="Pfam" id="PF13538"/>
    </source>
</evidence>
<reference evidence="9 10" key="1">
    <citation type="submission" date="2017-09" db="EMBL/GenBank/DDBJ databases">
        <title>Complete genome sequence of Oxytococcus suis strain ZY16052.</title>
        <authorList>
            <person name="Li F."/>
        </authorList>
    </citation>
    <scope>NUCLEOTIDE SEQUENCE [LARGE SCALE GENOMIC DNA]</scope>
    <source>
        <strain evidence="9 10">ZY16052</strain>
    </source>
</reference>
<dbReference type="CDD" id="cd18809">
    <property type="entry name" value="SF1_C_RecD"/>
    <property type="match status" value="1"/>
</dbReference>
<feature type="compositionally biased region" description="Basic and acidic residues" evidence="4">
    <location>
        <begin position="762"/>
        <end position="782"/>
    </location>
</feature>
<dbReference type="OrthoDB" id="9803432at2"/>
<dbReference type="Pfam" id="PF13604">
    <property type="entry name" value="AAA_30"/>
    <property type="match status" value="1"/>
</dbReference>
<sequence length="857" mass="95319">MSETIESLIVGDVEAIYFENPNNLYKVVRINVDQEESDLIIGDSIVITGQFATLHVDTTYEFYGHLTNHPKYGEQFAVERYQQVALTSEFGLVEYLSSNRFKGVGTVIAQRVVDKLGMQAIECIIADATALDGITGLSKKVADNLRRQVIEHQGTEQVIMKLNEWGFGPSLSEKIYQIYGSGAIEVIQENPFDLVEQVEGIGFNKADQLAEKLGMEADAQERLIAGLFATVSEISNSNGDTCVEEALLLQEAQKLLEKSRPFMIDEASLNQALESALQKETLFRIDTGVMIPSLYYAELGIVHYIDQYLTYEQIERFEQAEIAAAIEAVEAELAITYDATQKEALKTAIDSPMSVITGGPGTGKTTLINGLIHMHAILHEYDLEEVSAKPDKNPILLAAPTGRASKRMQETTGMPATTIHRLIGFTRESVVEEFSATQLEGSLLIVDEMSMVDTWLMHWLLQAVPYELQVIFVGDRDQLPSVGPGKVFNDLIASRMIPSISLTKIYRQARDSSIIQLAHAVRQGQLPGDFLAKKHDRTFIQATSEQIGPAVKQIVEHAVKKGFDANNLQVLAPMYRGPAGINALNELLQELLNPPRTRRRELQYFDTVFRVGDKVLQLVNNTEEGVYNGDIGRIEAIFYKKETESKQDELVVSFDEKELTYLRGDLDQLALAYCMSIHKSQGSEYDLVILPLIDLYSRLLRKDVLYTAITRAQKSLILIGNPESFHKAVHQQQSERQTFLGELLQVKASERNPDYQTAVAKASEKPKQTKQDKLPESAKSPDEALETDPKLSQVGTGDKVLGAVPGVTVVAQEASSEPSMEEPPSDIPKVLTPDNYLQIDPLIGMHDISPYDFMVET</sequence>
<dbReference type="GO" id="GO:0006310">
    <property type="term" value="P:DNA recombination"/>
    <property type="evidence" value="ECO:0007669"/>
    <property type="project" value="InterPro"/>
</dbReference>
<dbReference type="KEGG" id="abae:CL176_05100"/>
<dbReference type="CDD" id="cd17933">
    <property type="entry name" value="DEXSc_RecD-like"/>
    <property type="match status" value="1"/>
</dbReference>
<dbReference type="PANTHER" id="PTHR43788">
    <property type="entry name" value="DNA2/NAM7 HELICASE FAMILY MEMBER"/>
    <property type="match status" value="1"/>
</dbReference>
<keyword evidence="3" id="KW-0238">DNA-binding</keyword>
<evidence type="ECO:0000259" key="6">
    <source>
        <dbReference type="Pfam" id="PF14490"/>
    </source>
</evidence>
<dbReference type="EC" id="5.6.2.3" evidence="3"/>
<feature type="domain" description="ATP-dependent RecD2 DNA helicase SH3" evidence="7">
    <location>
        <begin position="584"/>
        <end position="654"/>
    </location>
</feature>
<feature type="binding site" evidence="3">
    <location>
        <begin position="361"/>
        <end position="365"/>
    </location>
    <ligand>
        <name>ATP</name>
        <dbReference type="ChEBI" id="CHEBI:30616"/>
    </ligand>
</feature>
<dbReference type="Pfam" id="PF18335">
    <property type="entry name" value="SH3_13"/>
    <property type="match status" value="1"/>
</dbReference>
<dbReference type="GO" id="GO:0017116">
    <property type="term" value="F:single-stranded DNA helicase activity"/>
    <property type="evidence" value="ECO:0007669"/>
    <property type="project" value="TreeGrafter"/>
</dbReference>
<feature type="domain" description="UvrD-like helicase C-terminal" evidence="5">
    <location>
        <begin position="671"/>
        <end position="719"/>
    </location>
</feature>
<dbReference type="InterPro" id="IPR050534">
    <property type="entry name" value="Coronavir_polyprotein_1ab"/>
</dbReference>
<dbReference type="Pfam" id="PF23139">
    <property type="entry name" value="OB_YrrC"/>
    <property type="match status" value="1"/>
</dbReference>
<keyword evidence="2 3" id="KW-0067">ATP-binding</keyword>
<dbReference type="NCBIfam" id="TIGR01448">
    <property type="entry name" value="recD_rel"/>
    <property type="match status" value="1"/>
</dbReference>
<dbReference type="InterPro" id="IPR027785">
    <property type="entry name" value="UvrD-like_helicase_C"/>
</dbReference>
<dbReference type="Proteomes" id="UP000263232">
    <property type="component" value="Chromosome"/>
</dbReference>
<evidence type="ECO:0000256" key="2">
    <source>
        <dbReference type="ARBA" id="ARBA00022840"/>
    </source>
</evidence>
<feature type="domain" description="ATP-dependent RecD2 DNA helicase-like helix-hairpin-helix" evidence="6">
    <location>
        <begin position="151"/>
        <end position="242"/>
    </location>
</feature>
<dbReference type="Gene3D" id="2.30.30.940">
    <property type="match status" value="1"/>
</dbReference>
<evidence type="ECO:0000256" key="3">
    <source>
        <dbReference type="HAMAP-Rule" id="MF_01488"/>
    </source>
</evidence>
<dbReference type="InterPro" id="IPR055446">
    <property type="entry name" value="RecD2_N_OB"/>
</dbReference>
<evidence type="ECO:0000259" key="8">
    <source>
        <dbReference type="Pfam" id="PF23139"/>
    </source>
</evidence>
<dbReference type="InterPro" id="IPR029493">
    <property type="entry name" value="RecD2-like_HHH"/>
</dbReference>
<keyword evidence="3 9" id="KW-0347">Helicase</keyword>
<dbReference type="InterPro" id="IPR041451">
    <property type="entry name" value="RecD2_SH13"/>
</dbReference>
<dbReference type="InterPro" id="IPR027417">
    <property type="entry name" value="P-loop_NTPase"/>
</dbReference>
<feature type="domain" description="ATP-dependent RecD2 DNA helicase OB-fold" evidence="8">
    <location>
        <begin position="9"/>
        <end position="84"/>
    </location>
</feature>
<evidence type="ECO:0000313" key="10">
    <source>
        <dbReference type="Proteomes" id="UP000263232"/>
    </source>
</evidence>
<dbReference type="PANTHER" id="PTHR43788:SF6">
    <property type="entry name" value="DNA HELICASE B"/>
    <property type="match status" value="1"/>
</dbReference>
<dbReference type="GO" id="GO:0003677">
    <property type="term" value="F:DNA binding"/>
    <property type="evidence" value="ECO:0007669"/>
    <property type="project" value="UniProtKB-UniRule"/>
</dbReference>
<keyword evidence="1 3" id="KW-0547">Nucleotide-binding</keyword>
<keyword evidence="10" id="KW-1185">Reference proteome</keyword>
<feature type="region of interest" description="Disordered" evidence="4">
    <location>
        <begin position="756"/>
        <end position="798"/>
    </location>
</feature>
<name>A0A347WK19_9LACT</name>
<dbReference type="GO" id="GO:0005524">
    <property type="term" value="F:ATP binding"/>
    <property type="evidence" value="ECO:0007669"/>
    <property type="project" value="UniProtKB-UniRule"/>
</dbReference>
<evidence type="ECO:0000256" key="4">
    <source>
        <dbReference type="SAM" id="MobiDB-lite"/>
    </source>
</evidence>
<dbReference type="EMBL" id="CP023434">
    <property type="protein sequence ID" value="AXY25426.1"/>
    <property type="molecule type" value="Genomic_DNA"/>
</dbReference>
<dbReference type="GO" id="GO:0016887">
    <property type="term" value="F:ATP hydrolysis activity"/>
    <property type="evidence" value="ECO:0007669"/>
    <property type="project" value="RHEA"/>
</dbReference>
<evidence type="ECO:0000259" key="7">
    <source>
        <dbReference type="Pfam" id="PF18335"/>
    </source>
</evidence>
<organism evidence="9 10">
    <name type="scientific">Suicoccus acidiformans</name>
    <dbReference type="NCBI Taxonomy" id="2036206"/>
    <lineage>
        <taxon>Bacteria</taxon>
        <taxon>Bacillati</taxon>
        <taxon>Bacillota</taxon>
        <taxon>Bacilli</taxon>
        <taxon>Lactobacillales</taxon>
        <taxon>Aerococcaceae</taxon>
        <taxon>Suicoccus</taxon>
    </lineage>
</organism>
<proteinExistence type="inferred from homology"/>
<evidence type="ECO:0000256" key="1">
    <source>
        <dbReference type="ARBA" id="ARBA00022741"/>
    </source>
</evidence>
<comment type="function">
    <text evidence="3">DNA-dependent ATPase and ATP-dependent 5'-3' DNA helicase. Has no activity on blunt DNA or DNA with 3'-overhangs, requires at least 10 bases of 5'-ssDNA for helicase activity.</text>
</comment>
<dbReference type="Pfam" id="PF14490">
    <property type="entry name" value="HHH_RecD2"/>
    <property type="match status" value="1"/>
</dbReference>
<keyword evidence="3" id="KW-0378">Hydrolase</keyword>
<dbReference type="AlphaFoldDB" id="A0A347WK19"/>
<dbReference type="Gene3D" id="3.40.50.300">
    <property type="entry name" value="P-loop containing nucleotide triphosphate hydrolases"/>
    <property type="match status" value="2"/>
</dbReference>
<evidence type="ECO:0000313" key="9">
    <source>
        <dbReference type="EMBL" id="AXY25426.1"/>
    </source>
</evidence>
<dbReference type="GO" id="GO:0009338">
    <property type="term" value="C:exodeoxyribonuclease V complex"/>
    <property type="evidence" value="ECO:0007669"/>
    <property type="project" value="TreeGrafter"/>
</dbReference>
<gene>
    <name evidence="3" type="primary">recD2</name>
    <name evidence="9" type="ORF">CL176_05100</name>
</gene>
<comment type="catalytic activity">
    <reaction evidence="3">
        <text>ATP + H2O = ADP + phosphate + H(+)</text>
        <dbReference type="Rhea" id="RHEA:13065"/>
        <dbReference type="ChEBI" id="CHEBI:15377"/>
        <dbReference type="ChEBI" id="CHEBI:15378"/>
        <dbReference type="ChEBI" id="CHEBI:30616"/>
        <dbReference type="ChEBI" id="CHEBI:43474"/>
        <dbReference type="ChEBI" id="CHEBI:456216"/>
        <dbReference type="EC" id="5.6.2.3"/>
    </reaction>
</comment>
<accession>A0A347WK19</accession>
<dbReference type="GO" id="GO:0043139">
    <property type="term" value="F:5'-3' DNA helicase activity"/>
    <property type="evidence" value="ECO:0007669"/>
    <property type="project" value="UniProtKB-UniRule"/>
</dbReference>
<dbReference type="RefSeq" id="WP_118990338.1">
    <property type="nucleotide sequence ID" value="NZ_CP023434.1"/>
</dbReference>
<keyword evidence="3" id="KW-0413">Isomerase</keyword>
<dbReference type="Gene3D" id="1.10.10.2220">
    <property type="match status" value="1"/>
</dbReference>
<protein>
    <recommendedName>
        <fullName evidence="3">ATP-dependent RecD2 DNA helicase</fullName>
        <ecNumber evidence="3">5.6.2.3</ecNumber>
    </recommendedName>
    <alternativeName>
        <fullName evidence="3">DNA 5'-3' helicase subunit RecD2</fullName>
    </alternativeName>
</protein>